<name>A0A8S0FCZ9_ECOLX</name>
<organism evidence="2 3">
    <name type="scientific">Escherichia coli</name>
    <dbReference type="NCBI Taxonomy" id="562"/>
    <lineage>
        <taxon>Bacteria</taxon>
        <taxon>Pseudomonadati</taxon>
        <taxon>Pseudomonadota</taxon>
        <taxon>Gammaproteobacteria</taxon>
        <taxon>Enterobacterales</taxon>
        <taxon>Enterobacteriaceae</taxon>
        <taxon>Escherichia</taxon>
    </lineage>
</organism>
<evidence type="ECO:0000313" key="2">
    <source>
        <dbReference type="EMBL" id="BBU78785.1"/>
    </source>
</evidence>
<dbReference type="EMBL" id="AP022360">
    <property type="protein sequence ID" value="BBU78785.1"/>
    <property type="molecule type" value="Genomic_DNA"/>
</dbReference>
<sequence length="84" mass="10032">MSVWASTNYAPLIEDIEQRLDKTAELYQQQHADEARRTVQMAYFEVFENLEGPIRINISARKSYRDGERIRRDPSNDWREKTAR</sequence>
<evidence type="ECO:0000313" key="3">
    <source>
        <dbReference type="Proteomes" id="UP000467488"/>
    </source>
</evidence>
<accession>A0A8S0FCZ9</accession>
<proteinExistence type="predicted"/>
<evidence type="ECO:0000256" key="1">
    <source>
        <dbReference type="SAM" id="MobiDB-lite"/>
    </source>
</evidence>
<dbReference type="Proteomes" id="UP000467488">
    <property type="component" value="Chromosome"/>
</dbReference>
<dbReference type="AlphaFoldDB" id="A0A8S0FCZ9"/>
<protein>
    <submittedName>
        <fullName evidence="2">Uncharacterized protein</fullName>
    </submittedName>
</protein>
<gene>
    <name evidence="2" type="ORF">EIMP300_01850</name>
</gene>
<feature type="region of interest" description="Disordered" evidence="1">
    <location>
        <begin position="64"/>
        <end position="84"/>
    </location>
</feature>
<reference evidence="2 3" key="1">
    <citation type="submission" date="2020-01" db="EMBL/GenBank/DDBJ databases">
        <title>Dynamics of blaIMP-6 dissemination in carbapenem resistant Enterobacteriacea isolated from regional surveillance in Osaka, Japan.</title>
        <authorList>
            <person name="Abe R."/>
            <person name="Akeda Y."/>
            <person name="Sugawara Y."/>
            <person name="Yamamoto N."/>
            <person name="Tomono K."/>
            <person name="Takeuchi D."/>
            <person name="Kawahara R."/>
            <person name="Hamada S."/>
        </authorList>
    </citation>
    <scope>NUCLEOTIDE SEQUENCE [LARGE SCALE GENOMIC DNA]</scope>
    <source>
        <strain evidence="2 3">E300</strain>
    </source>
</reference>